<sequence length="1075" mass="120076">MVTHIEKHVNLHSANIVSQLQSQVEYSNQLLQPIKSSSTNLSRLLSSTLNSTNITFFDVNTKVAPVLFQALKTIPQLTQISYLGVEGLFFTHYKDGDQVLAMYSNSSSRGASNKTIYYIQPVNRDTGEIIGEALISNMTINIDASWINGANNISQEFVSLGTKLSNVSDLLFINSARINRIGGISLGFSANTLTDYVTRTVDRQGTKSYLATKDGKVIAKGIQNIRLMVFNDSVSLQSLNANGDFIKNEGIVSCKDQVDGSSLNIQDTQYLIHCYPIDIMGIESVYVLAVPQNEILSINPSYYKQKGLILMIVMMVVIFMSLLSFLFMNVGIKRREMQLCASLIKQMEATEQAERKHMNKSLAFASASHDVRAYLAGLVGLIEMSSKLVVSNSELDKPHSELETNLKQMDNCAQDLLGLLNSILDTSKIEAGKMQLEEEEFDLSYLLEDVVDLYYPIAMKKGVELVLDPCNGSVIKYSHVKGDRRKLKQVLCNLLSNAVKFTDEGHITVRAWTQKATLQNSIIKTNQNSVVKSLSWLFDKKNKESEDIEAVNSIQHDPCFMDFVFEVDDTGKGIPKENHKSVFENYVQVKENSVGQVGTGLGLGIVQSLVRLMHGDIAIVDKEVGKKGTCFKFNVLLTTCENETVTYSLREGFEYGSTSGNKNQTQDRKTLHATSSGSSICSSSPRLQICPSSSTTKPEPSHVILYLADEERRRTSQLFIESLGIKVMVIKNRKHLTHTLKKFKKPKGHQISDQSSSESSEISSRCTSYSSSYSRRFPLRAMDHGNEFVSSMFNKTNIGAAPSFILIIIDTNVGPFSKLSKIVSNFKKDVLNPSKVVWLEKPFENSVDFKKIDQDDIVISKPFHGSRLFQVIKLLPEFGGNWKSNNSSKSRREFRSQSNDESVCLSVEQYCWKGSQKSYKGKKYSVHQGEIQECGDSSNSKPLSGKKFLVADDDKISRKIAMAKLRSLGVSTIDQCENGVEAVRLVEEGLTKDFSNPPYDYIIMDFQMPEMDGFEATRKIREMGKRCGLHIPIIALSAEIDKLTTETGMDFHITKPIKEEHLLKAITCIENSDIM</sequence>
<evidence type="ECO:0000313" key="1">
    <source>
        <dbReference type="EMBL" id="CAJ2629043.1"/>
    </source>
</evidence>
<accession>A0ACB0I9Z8</accession>
<comment type="caution">
    <text evidence="1">The sequence shown here is derived from an EMBL/GenBank/DDBJ whole genome shotgun (WGS) entry which is preliminary data.</text>
</comment>
<dbReference type="EMBL" id="CASHSV030000001">
    <property type="protein sequence ID" value="CAJ2629043.1"/>
    <property type="molecule type" value="Genomic_DNA"/>
</dbReference>
<proteinExistence type="predicted"/>
<name>A0ACB0I9Z8_TRIPR</name>
<evidence type="ECO:0000313" key="2">
    <source>
        <dbReference type="Proteomes" id="UP001177021"/>
    </source>
</evidence>
<organism evidence="1 2">
    <name type="scientific">Trifolium pratense</name>
    <name type="common">Red clover</name>
    <dbReference type="NCBI Taxonomy" id="57577"/>
    <lineage>
        <taxon>Eukaryota</taxon>
        <taxon>Viridiplantae</taxon>
        <taxon>Streptophyta</taxon>
        <taxon>Embryophyta</taxon>
        <taxon>Tracheophyta</taxon>
        <taxon>Spermatophyta</taxon>
        <taxon>Magnoliopsida</taxon>
        <taxon>eudicotyledons</taxon>
        <taxon>Gunneridae</taxon>
        <taxon>Pentapetalae</taxon>
        <taxon>rosids</taxon>
        <taxon>fabids</taxon>
        <taxon>Fabales</taxon>
        <taxon>Fabaceae</taxon>
        <taxon>Papilionoideae</taxon>
        <taxon>50 kb inversion clade</taxon>
        <taxon>NPAAA clade</taxon>
        <taxon>Hologalegina</taxon>
        <taxon>IRL clade</taxon>
        <taxon>Trifolieae</taxon>
        <taxon>Trifolium</taxon>
    </lineage>
</organism>
<dbReference type="Proteomes" id="UP001177021">
    <property type="component" value="Unassembled WGS sequence"/>
</dbReference>
<gene>
    <name evidence="1" type="ORF">MILVUS5_LOCUS1121</name>
</gene>
<protein>
    <submittedName>
        <fullName evidence="1">Uncharacterized protein</fullName>
    </submittedName>
</protein>
<keyword evidence="2" id="KW-1185">Reference proteome</keyword>
<reference evidence="1" key="1">
    <citation type="submission" date="2023-10" db="EMBL/GenBank/DDBJ databases">
        <authorList>
            <person name="Rodriguez Cubillos JULIANA M."/>
            <person name="De Vega J."/>
        </authorList>
    </citation>
    <scope>NUCLEOTIDE SEQUENCE</scope>
</reference>